<dbReference type="EMBL" id="LK933453">
    <property type="protein sequence ID" value="CDT76566.1"/>
    <property type="molecule type" value="Genomic_DNA"/>
</dbReference>
<evidence type="ECO:0000313" key="1">
    <source>
        <dbReference type="EMBL" id="CDT76566.1"/>
    </source>
</evidence>
<gene>
    <name evidence="1" type="ORF">BN1095_7430001</name>
</gene>
<accession>A0A069AVF0</accession>
<organism evidence="1">
    <name type="scientific">Clostridioides difficile</name>
    <name type="common">Peptoclostridium difficile</name>
    <dbReference type="NCBI Taxonomy" id="1496"/>
    <lineage>
        <taxon>Bacteria</taxon>
        <taxon>Bacillati</taxon>
        <taxon>Bacillota</taxon>
        <taxon>Clostridia</taxon>
        <taxon>Peptostreptococcales</taxon>
        <taxon>Peptostreptococcaceae</taxon>
        <taxon>Clostridioides</taxon>
    </lineage>
</organism>
<reference evidence="1" key="1">
    <citation type="submission" date="2014-07" db="EMBL/GenBank/DDBJ databases">
        <authorList>
            <person name="Monot Marc"/>
        </authorList>
    </citation>
    <scope>NUCLEOTIDE SEQUENCE</scope>
    <source>
        <strain evidence="1">7032989</strain>
    </source>
</reference>
<proteinExistence type="predicted"/>
<sequence length="39" mass="4390">MERYGVWAAVRWTGVIWRAGVMMFMSTAGRSCGIMPPAR</sequence>
<dbReference type="AlphaFoldDB" id="A0A069AVF0"/>
<protein>
    <submittedName>
        <fullName evidence="1">Uncharacterized protein</fullName>
    </submittedName>
</protein>
<name>A0A069AVF0_CLODI</name>